<sequence length="552" mass="60619">MPRHFPSLWLGAAAAWLQLVPPGSLRLQPPLRRLAVPRDSELVAVRVDVLRGETPQETAIWQQGGEFALRVPSRGLRTMLSPGTASEYVPLPLGEPESFVLEMAGSEYAFRIMRAHIASTGSGIYPDPARGCPPAGTLAGLSLFDSMGQPANMAWFTPRVSFYFASIGETANGVRLVATPNDPDAELEWRLDGGKWDFLVSGLTSSPAAVHPTGWTILEVRVTSAVSSQEPLIYQVAVSRGEIVCHPSCQSCRGPGAEDCEACFAPLVLHGSRCLYTSCGNVGYYFNASIKRCAKCHPKCVECSDGSEESCTVCPPSTYLLTTSDLAVVGSCETACPFGYFVQPTSQRCKRAPPTLAVERFYMRLTLRVSVDDFLEDADTLRTVLRVAAETLAVSPQDVRFHRWDSALSGLAVYYYLEVENPFLTRADAKDWITIDKWFAALPVPIDDVLVLSYGQLYPSPVMPKPAPLLEPWIWAMIGAGAASLILVYPLYLYFLRKYYQTTRFAPRTDKQDQFTQRILESAPPEVITAMATALALANSHLLLLFLFGCCF</sequence>
<gene>
    <name evidence="3" type="ORF">PGLA2088_LOCUS38283</name>
</gene>
<evidence type="ECO:0008006" key="5">
    <source>
        <dbReference type="Google" id="ProtNLM"/>
    </source>
</evidence>
<keyword evidence="2" id="KW-0732">Signal</keyword>
<proteinExistence type="predicted"/>
<protein>
    <recommendedName>
        <fullName evidence="5">Tyrosine-protein kinase ephrin type A/B receptor-like domain-containing protein</fullName>
    </recommendedName>
</protein>
<dbReference type="SMART" id="SM00261">
    <property type="entry name" value="FU"/>
    <property type="match status" value="2"/>
</dbReference>
<dbReference type="InterPro" id="IPR009030">
    <property type="entry name" value="Growth_fac_rcpt_cys_sf"/>
</dbReference>
<feature type="chain" id="PRO_5032543375" description="Tyrosine-protein kinase ephrin type A/B receptor-like domain-containing protein" evidence="2">
    <location>
        <begin position="27"/>
        <end position="552"/>
    </location>
</feature>
<dbReference type="EMBL" id="CAJNNW010032689">
    <property type="protein sequence ID" value="CAE8714953.1"/>
    <property type="molecule type" value="Genomic_DNA"/>
</dbReference>
<keyword evidence="1" id="KW-0812">Transmembrane</keyword>
<evidence type="ECO:0000313" key="3">
    <source>
        <dbReference type="EMBL" id="CAE8714953.1"/>
    </source>
</evidence>
<reference evidence="3" key="1">
    <citation type="submission" date="2021-02" db="EMBL/GenBank/DDBJ databases">
        <authorList>
            <person name="Dougan E. K."/>
            <person name="Rhodes N."/>
            <person name="Thang M."/>
            <person name="Chan C."/>
        </authorList>
    </citation>
    <scope>NUCLEOTIDE SEQUENCE</scope>
</reference>
<dbReference type="SUPFAM" id="SSF57184">
    <property type="entry name" value="Growth factor receptor domain"/>
    <property type="match status" value="1"/>
</dbReference>
<evidence type="ECO:0000313" key="4">
    <source>
        <dbReference type="Proteomes" id="UP000626109"/>
    </source>
</evidence>
<name>A0A813L0I1_POLGL</name>
<keyword evidence="1" id="KW-0472">Membrane</keyword>
<keyword evidence="1" id="KW-1133">Transmembrane helix</keyword>
<accession>A0A813L0I1</accession>
<dbReference type="Proteomes" id="UP000626109">
    <property type="component" value="Unassembled WGS sequence"/>
</dbReference>
<dbReference type="AlphaFoldDB" id="A0A813L0I1"/>
<dbReference type="CDD" id="cd00064">
    <property type="entry name" value="FU"/>
    <property type="match status" value="2"/>
</dbReference>
<dbReference type="InterPro" id="IPR006212">
    <property type="entry name" value="Furin_repeat"/>
</dbReference>
<organism evidence="3 4">
    <name type="scientific">Polarella glacialis</name>
    <name type="common">Dinoflagellate</name>
    <dbReference type="NCBI Taxonomy" id="89957"/>
    <lineage>
        <taxon>Eukaryota</taxon>
        <taxon>Sar</taxon>
        <taxon>Alveolata</taxon>
        <taxon>Dinophyceae</taxon>
        <taxon>Suessiales</taxon>
        <taxon>Suessiaceae</taxon>
        <taxon>Polarella</taxon>
    </lineage>
</organism>
<dbReference type="Gene3D" id="2.10.220.10">
    <property type="entry name" value="Hormone Receptor, Insulin-like Growth Factor Receptor 1, Chain A, domain 2"/>
    <property type="match status" value="1"/>
</dbReference>
<feature type="transmembrane region" description="Helical" evidence="1">
    <location>
        <begin position="473"/>
        <end position="495"/>
    </location>
</feature>
<feature type="signal peptide" evidence="2">
    <location>
        <begin position="1"/>
        <end position="26"/>
    </location>
</feature>
<comment type="caution">
    <text evidence="3">The sequence shown here is derived from an EMBL/GenBank/DDBJ whole genome shotgun (WGS) entry which is preliminary data.</text>
</comment>
<evidence type="ECO:0000256" key="1">
    <source>
        <dbReference type="SAM" id="Phobius"/>
    </source>
</evidence>
<feature type="transmembrane region" description="Helical" evidence="1">
    <location>
        <begin position="527"/>
        <end position="548"/>
    </location>
</feature>
<evidence type="ECO:0000256" key="2">
    <source>
        <dbReference type="SAM" id="SignalP"/>
    </source>
</evidence>